<protein>
    <recommendedName>
        <fullName evidence="7">Spi protease inhibitor domain-containing protein</fullName>
    </recommendedName>
</protein>
<dbReference type="InterPro" id="IPR025896">
    <property type="entry name" value="Spi_Prtas-inh"/>
</dbReference>
<keyword evidence="9" id="KW-1185">Reference proteome</keyword>
<dbReference type="RefSeq" id="WP_215232328.1">
    <property type="nucleotide sequence ID" value="NZ_CAJRAU010000001.1"/>
</dbReference>
<name>A0ABM8UL73_9BACT</name>
<dbReference type="Pfam" id="PF13734">
    <property type="entry name" value="Inhibitor_I69"/>
    <property type="match status" value="1"/>
</dbReference>
<feature type="signal peptide" evidence="6">
    <location>
        <begin position="1"/>
        <end position="26"/>
    </location>
</feature>
<reference evidence="8 9" key="1">
    <citation type="submission" date="2021-04" db="EMBL/GenBank/DDBJ databases">
        <authorList>
            <person name="Rodrigo-Torres L."/>
            <person name="Arahal R. D."/>
            <person name="Lucena T."/>
        </authorList>
    </citation>
    <scope>NUCLEOTIDE SEQUENCE [LARGE SCALE GENOMIC DNA]</scope>
    <source>
        <strain evidence="8 9">CECT 9623</strain>
    </source>
</reference>
<evidence type="ECO:0000256" key="6">
    <source>
        <dbReference type="SAM" id="SignalP"/>
    </source>
</evidence>
<dbReference type="InterPro" id="IPR038765">
    <property type="entry name" value="Papain-like_cys_pep_sf"/>
</dbReference>
<evidence type="ECO:0000256" key="3">
    <source>
        <dbReference type="ARBA" id="ARBA00022729"/>
    </source>
</evidence>
<evidence type="ECO:0000256" key="5">
    <source>
        <dbReference type="ARBA" id="ARBA00022807"/>
    </source>
</evidence>
<organism evidence="8 9">
    <name type="scientific">Dyadobacter linearis</name>
    <dbReference type="NCBI Taxonomy" id="2823330"/>
    <lineage>
        <taxon>Bacteria</taxon>
        <taxon>Pseudomonadati</taxon>
        <taxon>Bacteroidota</taxon>
        <taxon>Cytophagia</taxon>
        <taxon>Cytophagales</taxon>
        <taxon>Spirosomataceae</taxon>
        <taxon>Dyadobacter</taxon>
    </lineage>
</organism>
<accession>A0ABM8UL73</accession>
<comment type="caution">
    <text evidence="8">The sequence shown here is derived from an EMBL/GenBank/DDBJ whole genome shotgun (WGS) entry which is preliminary data.</text>
</comment>
<dbReference type="EMBL" id="CAJRAU010000001">
    <property type="protein sequence ID" value="CAG5068228.1"/>
    <property type="molecule type" value="Genomic_DNA"/>
</dbReference>
<keyword evidence="2" id="KW-0645">Protease</keyword>
<evidence type="ECO:0000313" key="9">
    <source>
        <dbReference type="Proteomes" id="UP000679725"/>
    </source>
</evidence>
<evidence type="ECO:0000256" key="4">
    <source>
        <dbReference type="ARBA" id="ARBA00022801"/>
    </source>
</evidence>
<keyword evidence="4" id="KW-0378">Hydrolase</keyword>
<dbReference type="Pfam" id="PF01640">
    <property type="entry name" value="Peptidase_C10"/>
    <property type="match status" value="1"/>
</dbReference>
<sequence length="412" mass="46609">MLKFRHFRHCWSLSAIFLLVSFSCQRLEIASSDRDGPKAAVMEFTVSMEEASKVATADQSTDSFPKPTSKIGSGTNEILERRAILDSVDNQPLLYIFRKREGFMIVSADLRVMPVLAYSDKSNIDPNHIPNGVTLWLEMAKEKIREAKRDTSPPHPIVLKEWQKFLSRQLRTSDSYCIEWYQYGQYQCKYTSTQKGPLLTSEWSQRHLSTTQLSSGGDCDDCGRRFAGCGPVAMAQLEEFYHPNLARPRFSNGTCFATNAGQVSLGTLMQVMGSKSKASYNYMGTCATFTWPANVKSGLKDFGFSNGGNGNEAYNFALIKSELNGNHPVIFWGSTCLDCFADYHIWLCDGYLQHHYSDFNCTTKQCNQWSYSYLNMNWGWGNDSNGYYAFGQYNPDEGDYNTNLHVITGIRP</sequence>
<evidence type="ECO:0000256" key="1">
    <source>
        <dbReference type="ARBA" id="ARBA00009693"/>
    </source>
</evidence>
<dbReference type="Proteomes" id="UP000679725">
    <property type="component" value="Unassembled WGS sequence"/>
</dbReference>
<dbReference type="InterPro" id="IPR044934">
    <property type="entry name" value="Streptopain_sf"/>
</dbReference>
<dbReference type="InterPro" id="IPR000200">
    <property type="entry name" value="Peptidase_C10"/>
</dbReference>
<gene>
    <name evidence="8" type="ORF">DYBT9623_00957</name>
</gene>
<feature type="domain" description="Spi protease inhibitor" evidence="7">
    <location>
        <begin position="74"/>
        <end position="144"/>
    </location>
</feature>
<dbReference type="SUPFAM" id="SSF54001">
    <property type="entry name" value="Cysteine proteinases"/>
    <property type="match status" value="1"/>
</dbReference>
<keyword evidence="5" id="KW-0788">Thiol protease</keyword>
<dbReference type="Gene3D" id="3.90.70.50">
    <property type="entry name" value="Peptidase C10, streptopain"/>
    <property type="match status" value="2"/>
</dbReference>
<evidence type="ECO:0000313" key="8">
    <source>
        <dbReference type="EMBL" id="CAG5068228.1"/>
    </source>
</evidence>
<keyword evidence="3 6" id="KW-0732">Signal</keyword>
<evidence type="ECO:0000256" key="2">
    <source>
        <dbReference type="ARBA" id="ARBA00022670"/>
    </source>
</evidence>
<feature type="chain" id="PRO_5045119107" description="Spi protease inhibitor domain-containing protein" evidence="6">
    <location>
        <begin position="27"/>
        <end position="412"/>
    </location>
</feature>
<evidence type="ECO:0000259" key="7">
    <source>
        <dbReference type="Pfam" id="PF13734"/>
    </source>
</evidence>
<proteinExistence type="inferred from homology"/>
<dbReference type="PROSITE" id="PS51257">
    <property type="entry name" value="PROKAR_LIPOPROTEIN"/>
    <property type="match status" value="1"/>
</dbReference>
<comment type="similarity">
    <text evidence="1">Belongs to the peptidase C10 family.</text>
</comment>